<feature type="region of interest" description="Disordered" evidence="1">
    <location>
        <begin position="1"/>
        <end position="20"/>
    </location>
</feature>
<keyword evidence="2" id="KW-0472">Membrane</keyword>
<dbReference type="RefSeq" id="WP_252593792.1">
    <property type="nucleotide sequence ID" value="NZ_CP099489.1"/>
</dbReference>
<evidence type="ECO:0000259" key="3">
    <source>
        <dbReference type="Pfam" id="PF23494"/>
    </source>
</evidence>
<keyword evidence="2" id="KW-1133">Transmembrane helix</keyword>
<name>A0ABY4YUG7_9MICO</name>
<keyword evidence="2" id="KW-0812">Transmembrane</keyword>
<protein>
    <recommendedName>
        <fullName evidence="3">YqeB PH domain-containing protein</fullName>
    </recommendedName>
</protein>
<reference evidence="4" key="1">
    <citation type="submission" date="2022-06" db="EMBL/GenBank/DDBJ databases">
        <title>Ornithinimicrobium HY1793.</title>
        <authorList>
            <person name="Huang Y."/>
        </authorList>
    </citation>
    <scope>NUCLEOTIDE SEQUENCE</scope>
    <source>
        <strain evidence="4">HY1793</strain>
    </source>
</reference>
<evidence type="ECO:0000256" key="2">
    <source>
        <dbReference type="SAM" id="Phobius"/>
    </source>
</evidence>
<evidence type="ECO:0000313" key="4">
    <source>
        <dbReference type="EMBL" id="USQ80416.1"/>
    </source>
</evidence>
<feature type="transmembrane region" description="Helical" evidence="2">
    <location>
        <begin position="74"/>
        <end position="95"/>
    </location>
</feature>
<keyword evidence="5" id="KW-1185">Reference proteome</keyword>
<evidence type="ECO:0000256" key="1">
    <source>
        <dbReference type="SAM" id="MobiDB-lite"/>
    </source>
</evidence>
<evidence type="ECO:0000313" key="5">
    <source>
        <dbReference type="Proteomes" id="UP001056455"/>
    </source>
</evidence>
<proteinExistence type="predicted"/>
<accession>A0ABY4YUG7</accession>
<sequence length="171" mass="18564">MSEHETGAGHQESAGQEPVRLGMTGDDTAFLALIGAALGAGAAALLPIAARWVEERGVPFPGILQLLASFDSDWLVWGRPVIGLVIGLVAALLIAHAEPVLHVSSDSVLIEKGDSKRRIRREDVAGVFRDGKKLIIETEQGRRLYDGEVEGKRDLVRATFVDRGYPWENEE</sequence>
<dbReference type="Pfam" id="PF23494">
    <property type="entry name" value="bPH_10"/>
    <property type="match status" value="1"/>
</dbReference>
<organism evidence="4 5">
    <name type="scientific">Ornithinimicrobium faecis</name>
    <dbReference type="NCBI Taxonomy" id="2934158"/>
    <lineage>
        <taxon>Bacteria</taxon>
        <taxon>Bacillati</taxon>
        <taxon>Actinomycetota</taxon>
        <taxon>Actinomycetes</taxon>
        <taxon>Micrococcales</taxon>
        <taxon>Ornithinimicrobiaceae</taxon>
        <taxon>Ornithinimicrobium</taxon>
    </lineage>
</organism>
<dbReference type="EMBL" id="CP099489">
    <property type="protein sequence ID" value="USQ80416.1"/>
    <property type="molecule type" value="Genomic_DNA"/>
</dbReference>
<dbReference type="Proteomes" id="UP001056455">
    <property type="component" value="Chromosome"/>
</dbReference>
<feature type="domain" description="YqeB PH" evidence="3">
    <location>
        <begin position="20"/>
        <end position="168"/>
    </location>
</feature>
<dbReference type="InterPro" id="IPR057798">
    <property type="entry name" value="PH_YqeB"/>
</dbReference>
<feature type="transmembrane region" description="Helical" evidence="2">
    <location>
        <begin position="29"/>
        <end position="53"/>
    </location>
</feature>
<gene>
    <name evidence="4" type="ORF">NF556_01750</name>
</gene>